<dbReference type="OrthoDB" id="342190at2759"/>
<gene>
    <name evidence="3" type="ORF">CDL15_Pgr002951</name>
    <name evidence="4" type="ORF">CRG98_048264</name>
</gene>
<dbReference type="InterPro" id="IPR004146">
    <property type="entry name" value="DC1"/>
</dbReference>
<dbReference type="GeneID" id="116197833"/>
<dbReference type="EMBL" id="PGOL01008990">
    <property type="protein sequence ID" value="PKI31338.1"/>
    <property type="molecule type" value="Genomic_DNA"/>
</dbReference>
<dbReference type="EMBL" id="MTKT01002492">
    <property type="protein sequence ID" value="OWM78780.1"/>
    <property type="molecule type" value="Genomic_DNA"/>
</dbReference>
<organism evidence="3 5">
    <name type="scientific">Punica granatum</name>
    <name type="common">Pomegranate</name>
    <dbReference type="NCBI Taxonomy" id="22663"/>
    <lineage>
        <taxon>Eukaryota</taxon>
        <taxon>Viridiplantae</taxon>
        <taxon>Streptophyta</taxon>
        <taxon>Embryophyta</taxon>
        <taxon>Tracheophyta</taxon>
        <taxon>Spermatophyta</taxon>
        <taxon>Magnoliopsida</taxon>
        <taxon>eudicotyledons</taxon>
        <taxon>Gunneridae</taxon>
        <taxon>Pentapetalae</taxon>
        <taxon>rosids</taxon>
        <taxon>malvids</taxon>
        <taxon>Myrtales</taxon>
        <taxon>Lythraceae</taxon>
        <taxon>Punica</taxon>
    </lineage>
</organism>
<dbReference type="STRING" id="22663.A0A218X299"/>
<evidence type="ECO:0000259" key="2">
    <source>
        <dbReference type="Pfam" id="PF03107"/>
    </source>
</evidence>
<accession>A0A218X299</accession>
<dbReference type="InterPro" id="IPR027417">
    <property type="entry name" value="P-loop_NTPase"/>
</dbReference>
<reference evidence="3" key="2">
    <citation type="submission" date="2017-06" db="EMBL/GenBank/DDBJ databases">
        <title>The pomegranate genome and the genomics of punicalagin biosynthesis.</title>
        <authorList>
            <person name="Xu C."/>
        </authorList>
    </citation>
    <scope>NUCLEOTIDE SEQUENCE [LARGE SCALE GENOMIC DNA]</scope>
    <source>
        <tissue evidence="3">Fresh leaf</tissue>
    </source>
</reference>
<name>A0A218X299_PUNGR</name>
<dbReference type="PANTHER" id="PTHR37807:SF3">
    <property type="entry name" value="OS07G0160300 PROTEIN"/>
    <property type="match status" value="1"/>
</dbReference>
<dbReference type="Proteomes" id="UP000197138">
    <property type="component" value="Unassembled WGS sequence"/>
</dbReference>
<evidence type="ECO:0000313" key="3">
    <source>
        <dbReference type="EMBL" id="OWM78780.1"/>
    </source>
</evidence>
<dbReference type="Pfam" id="PF03107">
    <property type="entry name" value="C1_2"/>
    <property type="match status" value="1"/>
</dbReference>
<dbReference type="Gene3D" id="3.40.50.300">
    <property type="entry name" value="P-loop containing nucleotide triphosphate hydrolases"/>
    <property type="match status" value="1"/>
</dbReference>
<keyword evidence="6" id="KW-1185">Reference proteome</keyword>
<dbReference type="InterPro" id="IPR046349">
    <property type="entry name" value="C1-like_sf"/>
</dbReference>
<sequence>MRGERINSSCAHKRALASEFKDNLVGMVIAVKGGPCSGKTTLARALAKSFRCTLLSHDDILSCTSDTPRLPSTCPSSSSSPTSHLNDLSYEVLWRVAETQLCRQHNVIIDSPLQAQAHLDRLLALTSSEKNEIMPIIIECWPRDKSEWRRRLGKTYSPEETERTILEDEDCDTSDIPKLTIDTTSPLGIEEHVTNMENFILSCLDKKLYGEMAIGQASWGCTQCKMAYVRKLTAGLPKSLKHQCYEHELALITCERIYAFGKTSFFPCTGCGGEGENVHYSCTNDSCEFWLHVKCALNLPLTINPEFHWHPLVLTPRPLIPEGCWCDFCEERRHPDVWIYFCEKCEYHVHVGCANPEFYQSPDLVSLPLFL</sequence>
<evidence type="ECO:0000256" key="1">
    <source>
        <dbReference type="ARBA" id="ARBA00022737"/>
    </source>
</evidence>
<evidence type="ECO:0000313" key="4">
    <source>
        <dbReference type="EMBL" id="PKI31338.1"/>
    </source>
</evidence>
<dbReference type="SUPFAM" id="SSF52540">
    <property type="entry name" value="P-loop containing nucleoside triphosphate hydrolases"/>
    <property type="match status" value="1"/>
</dbReference>
<feature type="domain" description="DC1" evidence="2">
    <location>
        <begin position="307"/>
        <end position="354"/>
    </location>
</feature>
<reference evidence="5" key="1">
    <citation type="journal article" date="2017" name="Plant J.">
        <title>The pomegranate (Punica granatum L.) genome and the genomics of punicalagin biosynthesis.</title>
        <authorList>
            <person name="Qin G."/>
            <person name="Xu C."/>
            <person name="Ming R."/>
            <person name="Tang H."/>
            <person name="Guyot R."/>
            <person name="Kramer E.M."/>
            <person name="Hu Y."/>
            <person name="Yi X."/>
            <person name="Qi Y."/>
            <person name="Xu X."/>
            <person name="Gao Z."/>
            <person name="Pan H."/>
            <person name="Jian J."/>
            <person name="Tian Y."/>
            <person name="Yue Z."/>
            <person name="Xu Y."/>
        </authorList>
    </citation>
    <scope>NUCLEOTIDE SEQUENCE [LARGE SCALE GENOMIC DNA]</scope>
    <source>
        <strain evidence="5">cv. Dabenzi</strain>
    </source>
</reference>
<evidence type="ECO:0000313" key="5">
    <source>
        <dbReference type="Proteomes" id="UP000197138"/>
    </source>
</evidence>
<dbReference type="Pfam" id="PF13671">
    <property type="entry name" value="AAA_33"/>
    <property type="match status" value="1"/>
</dbReference>
<reference evidence="4 6" key="3">
    <citation type="submission" date="2017-11" db="EMBL/GenBank/DDBJ databases">
        <title>De-novo sequencing of pomegranate (Punica granatum L.) genome.</title>
        <authorList>
            <person name="Akparov Z."/>
            <person name="Amiraslanov A."/>
            <person name="Hajiyeva S."/>
            <person name="Abbasov M."/>
            <person name="Kaur K."/>
            <person name="Hamwieh A."/>
            <person name="Solovyev V."/>
            <person name="Salamov A."/>
            <person name="Braich B."/>
            <person name="Kosarev P."/>
            <person name="Mahmoud A."/>
            <person name="Hajiyev E."/>
            <person name="Babayeva S."/>
            <person name="Izzatullayeva V."/>
            <person name="Mammadov A."/>
            <person name="Mammadov A."/>
            <person name="Sharifova S."/>
            <person name="Ojaghi J."/>
            <person name="Eynullazada K."/>
            <person name="Bayramov B."/>
            <person name="Abdulazimova A."/>
            <person name="Shahmuradov I."/>
        </authorList>
    </citation>
    <scope>NUCLEOTIDE SEQUENCE [LARGE SCALE GENOMIC DNA]</scope>
    <source>
        <strain evidence="4">AG2017</strain>
        <strain evidence="6">cv. AG2017</strain>
        <tissue evidence="4">Leaf</tissue>
    </source>
</reference>
<keyword evidence="1" id="KW-0677">Repeat</keyword>
<evidence type="ECO:0000313" key="6">
    <source>
        <dbReference type="Proteomes" id="UP000233551"/>
    </source>
</evidence>
<dbReference type="SUPFAM" id="SSF57889">
    <property type="entry name" value="Cysteine-rich domain"/>
    <property type="match status" value="2"/>
</dbReference>
<proteinExistence type="predicted"/>
<protein>
    <recommendedName>
        <fullName evidence="2">DC1 domain-containing protein</fullName>
    </recommendedName>
</protein>
<dbReference type="PANTHER" id="PTHR37807">
    <property type="entry name" value="OS07G0160300 PROTEIN"/>
    <property type="match status" value="1"/>
</dbReference>
<dbReference type="AlphaFoldDB" id="A0A218X299"/>
<comment type="caution">
    <text evidence="3">The sequence shown here is derived from an EMBL/GenBank/DDBJ whole genome shotgun (WGS) entry which is preliminary data.</text>
</comment>
<dbReference type="Proteomes" id="UP000233551">
    <property type="component" value="Unassembled WGS sequence"/>
</dbReference>